<reference evidence="1" key="1">
    <citation type="submission" date="2016-10" db="EMBL/GenBank/DDBJ databases">
        <authorList>
            <person name="de Groot N.N."/>
        </authorList>
    </citation>
    <scope>NUCLEOTIDE SEQUENCE</scope>
</reference>
<accession>A0A1W1CCD1</accession>
<protein>
    <submittedName>
        <fullName evidence="1">Uncharacterized protein</fullName>
    </submittedName>
</protein>
<dbReference type="EMBL" id="FPHN01000153">
    <property type="protein sequence ID" value="SFV63439.1"/>
    <property type="molecule type" value="Genomic_DNA"/>
</dbReference>
<proteinExistence type="predicted"/>
<organism evidence="1">
    <name type="scientific">hydrothermal vent metagenome</name>
    <dbReference type="NCBI Taxonomy" id="652676"/>
    <lineage>
        <taxon>unclassified sequences</taxon>
        <taxon>metagenomes</taxon>
        <taxon>ecological metagenomes</taxon>
    </lineage>
</organism>
<sequence>MFGCGTDGTSSNSVESLLTIKTKQSKVNSLKKKMNIDFLVKSDYGTNVNVVLSDLHMAIPLCAIKSVDFTPSKITLDKYNQEKDVHAVVVFEDECIPKSYNIKGKSILTLESKSNKILFDSGSIELNSTIENNSTTIASEDINSTPIVNDVTLPIVVIPNSLKNIKLTSNNKNIEISIKVFKDVIPYAKGSVRVALPDKVLRGVDVGSFDSYEVPVNEQGVAIFNYTGPSNLKGLIDSNDLSSVFKFYHTENSANKQELTVRYDIDEETYTPIDYSLSVATKNSDFSMGIPDIEKTFSVLIKDSKNDIVSDINITKIEVESQNTLVARLLDMESKELKDKVELLKENNSNFILVSKKLSGLVPLKVTVEFKDNNNQKKKLSTVINIRVMSAPPSAISISYLGTDQDVERGKYEEKLAVSVTDEYGNKVNTHPYISLGAIVGYAVDGRENSAKETTTSKRLYYGKHDIDNGLANGFINSLDDALPNTTQFEDTLRSDVFKWVKSDGKHSDKLVVFGTGKNYEAMGKWDFTKIDNNTLKLEDDYFGINRDELFYAVGHNYYQDQCQDDGREWIGSTDSDSYQLDDEGTVIISYKYDYHLMGKDSLIWVNLNGYQSDTGEIRRMGEVVKHTLRGKGLISFPEGGYSLDKNETISAPFEIWHKATNKHYKNAHFAYDIKKGSNCKVLGVQSSNNYDARTCRNGYSREGNAYVTFILQAPEDKGCTFDIDRLLISNEF</sequence>
<name>A0A1W1CCD1_9ZZZZ</name>
<dbReference type="AlphaFoldDB" id="A0A1W1CCD1"/>
<gene>
    <name evidence="1" type="ORF">MNB_SV-14-762</name>
</gene>
<evidence type="ECO:0000313" key="1">
    <source>
        <dbReference type="EMBL" id="SFV63439.1"/>
    </source>
</evidence>